<reference evidence="2" key="2">
    <citation type="journal article" date="2015" name="Data Brief">
        <title>Shoot transcriptome of the giant reed, Arundo donax.</title>
        <authorList>
            <person name="Barrero R.A."/>
            <person name="Guerrero F.D."/>
            <person name="Moolhuijzen P."/>
            <person name="Goolsby J.A."/>
            <person name="Tidwell J."/>
            <person name="Bellgard S.E."/>
            <person name="Bellgard M.I."/>
        </authorList>
    </citation>
    <scope>NUCLEOTIDE SEQUENCE</scope>
    <source>
        <tissue evidence="2">Shoot tissue taken approximately 20 cm above the soil surface</tissue>
    </source>
</reference>
<evidence type="ECO:0000256" key="1">
    <source>
        <dbReference type="SAM" id="MobiDB-lite"/>
    </source>
</evidence>
<feature type="region of interest" description="Disordered" evidence="1">
    <location>
        <begin position="1"/>
        <end position="53"/>
    </location>
</feature>
<dbReference type="EMBL" id="GBRH01235912">
    <property type="protein sequence ID" value="JAD61983.1"/>
    <property type="molecule type" value="Transcribed_RNA"/>
</dbReference>
<reference evidence="2" key="1">
    <citation type="submission" date="2014-09" db="EMBL/GenBank/DDBJ databases">
        <authorList>
            <person name="Magalhaes I.L.F."/>
            <person name="Oliveira U."/>
            <person name="Santos F.R."/>
            <person name="Vidigal T.H.D.A."/>
            <person name="Brescovit A.D."/>
            <person name="Santos A.J."/>
        </authorList>
    </citation>
    <scope>NUCLEOTIDE SEQUENCE</scope>
    <source>
        <tissue evidence="2">Shoot tissue taken approximately 20 cm above the soil surface</tissue>
    </source>
</reference>
<name>A0A0A9BIJ9_ARUDO</name>
<feature type="compositionally biased region" description="Low complexity" evidence="1">
    <location>
        <begin position="18"/>
        <end position="53"/>
    </location>
</feature>
<organism evidence="2">
    <name type="scientific">Arundo donax</name>
    <name type="common">Giant reed</name>
    <name type="synonym">Donax arundinaceus</name>
    <dbReference type="NCBI Taxonomy" id="35708"/>
    <lineage>
        <taxon>Eukaryota</taxon>
        <taxon>Viridiplantae</taxon>
        <taxon>Streptophyta</taxon>
        <taxon>Embryophyta</taxon>
        <taxon>Tracheophyta</taxon>
        <taxon>Spermatophyta</taxon>
        <taxon>Magnoliopsida</taxon>
        <taxon>Liliopsida</taxon>
        <taxon>Poales</taxon>
        <taxon>Poaceae</taxon>
        <taxon>PACMAD clade</taxon>
        <taxon>Arundinoideae</taxon>
        <taxon>Arundineae</taxon>
        <taxon>Arundo</taxon>
    </lineage>
</organism>
<proteinExistence type="predicted"/>
<sequence length="53" mass="5631">MSALALSKNPAFHERANTSMSSSTTSMSAWTTRASVLTSSAPRTSSQTSSQRH</sequence>
<evidence type="ECO:0000313" key="2">
    <source>
        <dbReference type="EMBL" id="JAD61983.1"/>
    </source>
</evidence>
<dbReference type="AlphaFoldDB" id="A0A0A9BIJ9"/>
<protein>
    <submittedName>
        <fullName evidence="2">Uncharacterized protein</fullName>
    </submittedName>
</protein>
<accession>A0A0A9BIJ9</accession>